<reference evidence="1" key="1">
    <citation type="submission" date="2021-01" db="EMBL/GenBank/DDBJ databases">
        <title>Whole genome shotgun sequence of Virgisporangium aliadipatigenens NBRC 105644.</title>
        <authorList>
            <person name="Komaki H."/>
            <person name="Tamura T."/>
        </authorList>
    </citation>
    <scope>NUCLEOTIDE SEQUENCE</scope>
    <source>
        <strain evidence="1">NBRC 105644</strain>
    </source>
</reference>
<proteinExistence type="predicted"/>
<dbReference type="EMBL" id="BOPF01000013">
    <property type="protein sequence ID" value="GIJ47087.1"/>
    <property type="molecule type" value="Genomic_DNA"/>
</dbReference>
<protein>
    <submittedName>
        <fullName evidence="1">Uncharacterized protein</fullName>
    </submittedName>
</protein>
<organism evidence="1 2">
    <name type="scientific">Virgisporangium aliadipatigenens</name>
    <dbReference type="NCBI Taxonomy" id="741659"/>
    <lineage>
        <taxon>Bacteria</taxon>
        <taxon>Bacillati</taxon>
        <taxon>Actinomycetota</taxon>
        <taxon>Actinomycetes</taxon>
        <taxon>Micromonosporales</taxon>
        <taxon>Micromonosporaceae</taxon>
        <taxon>Virgisporangium</taxon>
    </lineage>
</organism>
<keyword evidence="2" id="KW-1185">Reference proteome</keyword>
<gene>
    <name evidence="1" type="ORF">Val02_39730</name>
</gene>
<accession>A0A8J3YMG9</accession>
<dbReference type="AlphaFoldDB" id="A0A8J3YMG9"/>
<evidence type="ECO:0000313" key="2">
    <source>
        <dbReference type="Proteomes" id="UP000619260"/>
    </source>
</evidence>
<name>A0A8J3YMG9_9ACTN</name>
<sequence>MLFRRRKLPADRKPPLARDERVVAWAGATGDDVVVATNHGLWLPAPDGPSRLRWHEIHKATWSGRALAIVPSEVVATHETYAVTADAPGRTVTLLDPDRVPEQVRARVTKSVAFTSHHPLPAGGGVRVVARRVPGRDGLSWAVRYDPDTAPDPETVAALVAQASGTITTGESVVPPG</sequence>
<comment type="caution">
    <text evidence="1">The sequence shown here is derived from an EMBL/GenBank/DDBJ whole genome shotgun (WGS) entry which is preliminary data.</text>
</comment>
<dbReference type="Proteomes" id="UP000619260">
    <property type="component" value="Unassembled WGS sequence"/>
</dbReference>
<evidence type="ECO:0000313" key="1">
    <source>
        <dbReference type="EMBL" id="GIJ47087.1"/>
    </source>
</evidence>